<evidence type="ECO:0000313" key="2">
    <source>
        <dbReference type="EMBL" id="KAK6941382.1"/>
    </source>
</evidence>
<feature type="transmembrane region" description="Helical" evidence="1">
    <location>
        <begin position="20"/>
        <end position="37"/>
    </location>
</feature>
<keyword evidence="1" id="KW-1133">Transmembrane helix</keyword>
<keyword evidence="1" id="KW-0472">Membrane</keyword>
<dbReference type="PANTHER" id="PTHR34364">
    <property type="entry name" value="WAS/WASL-INTERACTING FAMILY PROTEIN"/>
    <property type="match status" value="1"/>
</dbReference>
<keyword evidence="1" id="KW-0812">Transmembrane</keyword>
<dbReference type="PANTHER" id="PTHR34364:SF1">
    <property type="entry name" value="WAS_WASL-INTERACTING FAMILY PROTEIN"/>
    <property type="match status" value="1"/>
</dbReference>
<sequence>MSSEMELPQPPPTNVQRIKLIWRILLISNLALGAYMFSRKKDKQLETAKTTKELTSAEPVKATVEVHPTQVEDEEPFFLPVFEPVKVQKEPIPVEQQRELFQWLLEEKRKIKPMDREEKKRIDEEKARLKQFIRAESIPDL</sequence>
<dbReference type="EMBL" id="JBAMMX010000004">
    <property type="protein sequence ID" value="KAK6941382.1"/>
    <property type="molecule type" value="Genomic_DNA"/>
</dbReference>
<evidence type="ECO:0000256" key="1">
    <source>
        <dbReference type="SAM" id="Phobius"/>
    </source>
</evidence>
<protein>
    <recommendedName>
        <fullName evidence="4">Transmembrane protein</fullName>
    </recommendedName>
</protein>
<reference evidence="2 3" key="1">
    <citation type="submission" date="2023-12" db="EMBL/GenBank/DDBJ databases">
        <title>A high-quality genome assembly for Dillenia turbinata (Dilleniales).</title>
        <authorList>
            <person name="Chanderbali A."/>
        </authorList>
    </citation>
    <scope>NUCLEOTIDE SEQUENCE [LARGE SCALE GENOMIC DNA]</scope>
    <source>
        <strain evidence="2">LSX21</strain>
        <tissue evidence="2">Leaf</tissue>
    </source>
</reference>
<evidence type="ECO:0008006" key="4">
    <source>
        <dbReference type="Google" id="ProtNLM"/>
    </source>
</evidence>
<organism evidence="2 3">
    <name type="scientific">Dillenia turbinata</name>
    <dbReference type="NCBI Taxonomy" id="194707"/>
    <lineage>
        <taxon>Eukaryota</taxon>
        <taxon>Viridiplantae</taxon>
        <taxon>Streptophyta</taxon>
        <taxon>Embryophyta</taxon>
        <taxon>Tracheophyta</taxon>
        <taxon>Spermatophyta</taxon>
        <taxon>Magnoliopsida</taxon>
        <taxon>eudicotyledons</taxon>
        <taxon>Gunneridae</taxon>
        <taxon>Pentapetalae</taxon>
        <taxon>Dilleniales</taxon>
        <taxon>Dilleniaceae</taxon>
        <taxon>Dillenia</taxon>
    </lineage>
</organism>
<dbReference type="Proteomes" id="UP001370490">
    <property type="component" value="Unassembled WGS sequence"/>
</dbReference>
<keyword evidence="3" id="KW-1185">Reference proteome</keyword>
<name>A0AAN8W8W9_9MAGN</name>
<evidence type="ECO:0000313" key="3">
    <source>
        <dbReference type="Proteomes" id="UP001370490"/>
    </source>
</evidence>
<proteinExistence type="predicted"/>
<dbReference type="AlphaFoldDB" id="A0AAN8W8W9"/>
<accession>A0AAN8W8W9</accession>
<comment type="caution">
    <text evidence="2">The sequence shown here is derived from an EMBL/GenBank/DDBJ whole genome shotgun (WGS) entry which is preliminary data.</text>
</comment>
<gene>
    <name evidence="2" type="ORF">RJ641_026759</name>
</gene>